<dbReference type="Gene3D" id="3.40.640.10">
    <property type="entry name" value="Type I PLP-dependent aspartate aminotransferase-like (Major domain)"/>
    <property type="match status" value="1"/>
</dbReference>
<dbReference type="InterPro" id="IPR016187">
    <property type="entry name" value="CTDL_fold"/>
</dbReference>
<evidence type="ECO:0000313" key="9">
    <source>
        <dbReference type="Proteomes" id="UP000683360"/>
    </source>
</evidence>
<keyword evidence="9" id="KW-1185">Reference proteome</keyword>
<evidence type="ECO:0000256" key="6">
    <source>
        <dbReference type="PIRSR" id="PIRSR602129-50"/>
    </source>
</evidence>
<dbReference type="PANTHER" id="PTHR45677">
    <property type="entry name" value="GLUTAMATE DECARBOXYLASE-RELATED"/>
    <property type="match status" value="1"/>
</dbReference>
<sequence>MTELKEGEFRWTYDWSKASIKNWYPGYGSKGTSNNCGAVGYHGGQLRPFDYICSYSSSYRYICESNFYSVDKCVMAGYDNSNRLKGYSYAEPEIQQFVKDFSKLILDEALIPQTDPNTKVLNFRQPLDLQKFLDLEIYEEPVPREKLLELGRKVIDGSIVPGHPRFLNQLYTGVDPYSLFGAWLTEVLNCNVHTYEVSPAMVTLENYIFKKISSLIGYPNGEGIFCPGSSFSNLIAIHLARFRHNPTLKEKGLFSCEPMVILKSEDAHYSVEKGANFLGFGTENVVKVKSDDRGRVIPEDLENKIQQCKQKKCAPIMFMASCGTTVLGSFDDLEAIADICQRNNVWMHVDAAWGGGVMLSDKLKYLTKGIERSDSVAWNIHKMSGAGIQCSAFVVKEKGFLEKCNAYRAEYLFQPDKIYDTSFDIGDRTIQCGRKNDVLKLWLMWKGRGDKAMGARIEKAFDLAAYLTEKLKSTEGFRLVLPEFQCTNISFWYIPPRLRGKQETAEWWEEVGKVAPAIKGRMMLKGSIMISYQPLSSKGLVNFFRVIIANPVCERSDMDFIVDEIINLGQDL</sequence>
<dbReference type="SUPFAM" id="SSF56436">
    <property type="entry name" value="C-type lectin-like"/>
    <property type="match status" value="1"/>
</dbReference>
<dbReference type="Proteomes" id="UP000683360">
    <property type="component" value="Unassembled WGS sequence"/>
</dbReference>
<evidence type="ECO:0000256" key="1">
    <source>
        <dbReference type="ARBA" id="ARBA00001933"/>
    </source>
</evidence>
<feature type="modified residue" description="N6-(pyridoxal phosphate)lysine" evidence="6">
    <location>
        <position position="382"/>
    </location>
</feature>
<name>A0A8S3UMS2_MYTED</name>
<dbReference type="InterPro" id="IPR015421">
    <property type="entry name" value="PyrdxlP-dep_Trfase_major"/>
</dbReference>
<dbReference type="GO" id="GO:0030170">
    <property type="term" value="F:pyridoxal phosphate binding"/>
    <property type="evidence" value="ECO:0007669"/>
    <property type="project" value="InterPro"/>
</dbReference>
<keyword evidence="5 7" id="KW-0456">Lyase</keyword>
<evidence type="ECO:0000256" key="5">
    <source>
        <dbReference type="ARBA" id="ARBA00023239"/>
    </source>
</evidence>
<dbReference type="Pfam" id="PF00282">
    <property type="entry name" value="Pyridoxal_deC"/>
    <property type="match status" value="1"/>
</dbReference>
<dbReference type="PANTHER" id="PTHR45677:SF8">
    <property type="entry name" value="CYSTEINE SULFINIC ACID DECARBOXYLASE"/>
    <property type="match status" value="1"/>
</dbReference>
<dbReference type="EMBL" id="CAJPWZ010002752">
    <property type="protein sequence ID" value="CAG2244945.1"/>
    <property type="molecule type" value="Genomic_DNA"/>
</dbReference>
<comment type="similarity">
    <text evidence="2 7">Belongs to the group II decarboxylase family.</text>
</comment>
<dbReference type="CDD" id="cd00037">
    <property type="entry name" value="CLECT"/>
    <property type="match status" value="1"/>
</dbReference>
<dbReference type="OrthoDB" id="392571at2759"/>
<protein>
    <submittedName>
        <fullName evidence="8">CSAD</fullName>
        <ecNumber evidence="8">4.1.1.29</ecNumber>
    </submittedName>
</protein>
<evidence type="ECO:0000256" key="3">
    <source>
        <dbReference type="ARBA" id="ARBA00022793"/>
    </source>
</evidence>
<keyword evidence="4 6" id="KW-0663">Pyridoxal phosphate</keyword>
<reference evidence="8" key="1">
    <citation type="submission" date="2021-03" db="EMBL/GenBank/DDBJ databases">
        <authorList>
            <person name="Bekaert M."/>
        </authorList>
    </citation>
    <scope>NUCLEOTIDE SEQUENCE</scope>
</reference>
<gene>
    <name evidence="8" type="ORF">MEDL_56966</name>
</gene>
<dbReference type="GO" id="GO:0004782">
    <property type="term" value="F:sulfinoalanine decarboxylase activity"/>
    <property type="evidence" value="ECO:0007669"/>
    <property type="project" value="UniProtKB-EC"/>
</dbReference>
<dbReference type="SUPFAM" id="SSF53383">
    <property type="entry name" value="PLP-dependent transferases"/>
    <property type="match status" value="1"/>
</dbReference>
<dbReference type="GO" id="GO:0019752">
    <property type="term" value="P:carboxylic acid metabolic process"/>
    <property type="evidence" value="ECO:0007669"/>
    <property type="project" value="InterPro"/>
</dbReference>
<keyword evidence="3" id="KW-0210">Decarboxylase</keyword>
<evidence type="ECO:0000256" key="7">
    <source>
        <dbReference type="RuleBase" id="RU000382"/>
    </source>
</evidence>
<dbReference type="EC" id="4.1.1.29" evidence="8"/>
<evidence type="ECO:0000256" key="4">
    <source>
        <dbReference type="ARBA" id="ARBA00022898"/>
    </source>
</evidence>
<proteinExistence type="inferred from homology"/>
<dbReference type="InterPro" id="IPR015424">
    <property type="entry name" value="PyrdxlP-dep_Trfase"/>
</dbReference>
<dbReference type="Gene3D" id="3.90.1150.170">
    <property type="match status" value="1"/>
</dbReference>
<evidence type="ECO:0000256" key="2">
    <source>
        <dbReference type="ARBA" id="ARBA00009533"/>
    </source>
</evidence>
<accession>A0A8S3UMS2</accession>
<organism evidence="8 9">
    <name type="scientific">Mytilus edulis</name>
    <name type="common">Blue mussel</name>
    <dbReference type="NCBI Taxonomy" id="6550"/>
    <lineage>
        <taxon>Eukaryota</taxon>
        <taxon>Metazoa</taxon>
        <taxon>Spiralia</taxon>
        <taxon>Lophotrochozoa</taxon>
        <taxon>Mollusca</taxon>
        <taxon>Bivalvia</taxon>
        <taxon>Autobranchia</taxon>
        <taxon>Pteriomorphia</taxon>
        <taxon>Mytilida</taxon>
        <taxon>Mytiloidea</taxon>
        <taxon>Mytilidae</taxon>
        <taxon>Mytilinae</taxon>
        <taxon>Mytilus</taxon>
    </lineage>
</organism>
<dbReference type="InterPro" id="IPR002129">
    <property type="entry name" value="PyrdxlP-dep_de-COase"/>
</dbReference>
<dbReference type="AlphaFoldDB" id="A0A8S3UMS2"/>
<comment type="caution">
    <text evidence="8">The sequence shown here is derived from an EMBL/GenBank/DDBJ whole genome shotgun (WGS) entry which is preliminary data.</text>
</comment>
<evidence type="ECO:0000313" key="8">
    <source>
        <dbReference type="EMBL" id="CAG2244945.1"/>
    </source>
</evidence>
<comment type="cofactor">
    <cofactor evidence="1 6 7">
        <name>pyridoxal 5'-phosphate</name>
        <dbReference type="ChEBI" id="CHEBI:597326"/>
    </cofactor>
</comment>
<dbReference type="GO" id="GO:0005737">
    <property type="term" value="C:cytoplasm"/>
    <property type="evidence" value="ECO:0007669"/>
    <property type="project" value="TreeGrafter"/>
</dbReference>